<evidence type="ECO:0000313" key="2">
    <source>
        <dbReference type="Proteomes" id="UP000093343"/>
    </source>
</evidence>
<gene>
    <name evidence="1" type="ORF">FLP_13255</name>
</gene>
<accession>A0ABX2XI49</accession>
<comment type="caution">
    <text evidence="1">The sequence shown here is derived from an EMBL/GenBank/DDBJ whole genome shotgun (WGS) entry which is preliminary data.</text>
</comment>
<dbReference type="Proteomes" id="UP000093343">
    <property type="component" value="Unassembled WGS sequence"/>
</dbReference>
<evidence type="ECO:0008006" key="3">
    <source>
        <dbReference type="Google" id="ProtNLM"/>
    </source>
</evidence>
<evidence type="ECO:0000313" key="1">
    <source>
        <dbReference type="EMBL" id="OCB73643.1"/>
    </source>
</evidence>
<proteinExistence type="predicted"/>
<sequence length="275" mass="31782">MKTFYADDTYCKSDKSDKTNRIHLFGGILISKTDETRLLEIISNAKSKYTHPNLPMKWNFKDTVIKDKFLEFKRLDEYKAMLAESNCWRKEIIKNSLELDYTIVCGIIESFSDDMKLAKKSKPEFLKYSFENLLMRIGIDAMNKDYETYVILDWPPDGNPQPLVQAYYRLFHQGKSSAGTTIKCGKLSDCNFFHSLLFAKCNHSPLLQFSDLIIGSIKDYLDAKLSKRQNLFATEIFELYKCKIRYGNGTMLGYGIIPPSGNPSFRGKIKKILEE</sequence>
<dbReference type="EMBL" id="LVEN01000027">
    <property type="protein sequence ID" value="OCB73643.1"/>
    <property type="molecule type" value="Genomic_DNA"/>
</dbReference>
<reference evidence="2" key="1">
    <citation type="submission" date="2016-03" db="EMBL/GenBank/DDBJ databases">
        <title>Draft genome sequence of Paenibacillus glacialis DSM 22343.</title>
        <authorList>
            <person name="Shin S.-K."/>
            <person name="Yi H."/>
        </authorList>
    </citation>
    <scope>NUCLEOTIDE SEQUENCE [LARGE SCALE GENOMIC DNA]</scope>
    <source>
        <strain evidence="2">CCUG 60099</strain>
    </source>
</reference>
<organism evidence="1 2">
    <name type="scientific">Flavobacterium piscis</name>
    <dbReference type="NCBI Taxonomy" id="1114874"/>
    <lineage>
        <taxon>Bacteria</taxon>
        <taxon>Pseudomonadati</taxon>
        <taxon>Bacteroidota</taxon>
        <taxon>Flavobacteriia</taxon>
        <taxon>Flavobacteriales</taxon>
        <taxon>Flavobacteriaceae</taxon>
        <taxon>Flavobacterium</taxon>
    </lineage>
</organism>
<name>A0ABX2XI49_9FLAO</name>
<keyword evidence="2" id="KW-1185">Reference proteome</keyword>
<dbReference type="RefSeq" id="WP_065449963.1">
    <property type="nucleotide sequence ID" value="NZ_LVEN01000027.1"/>
</dbReference>
<protein>
    <recommendedName>
        <fullName evidence="3">DUF3800 domain-containing protein</fullName>
    </recommendedName>
</protein>